<proteinExistence type="predicted"/>
<feature type="domain" description="NACHT" evidence="29">
    <location>
        <begin position="242"/>
        <end position="453"/>
    </location>
</feature>
<dbReference type="Pfam" id="PF02758">
    <property type="entry name" value="PYRIN"/>
    <property type="match status" value="1"/>
</dbReference>
<keyword evidence="17" id="KW-0391">Immunity</keyword>
<name>A0A6I9Y379_9SAUR</name>
<dbReference type="AlphaFoldDB" id="A0A6I9Y379"/>
<evidence type="ECO:0000259" key="29">
    <source>
        <dbReference type="PROSITE" id="PS50837"/>
    </source>
</evidence>
<reference evidence="31" key="1">
    <citation type="submission" date="2025-08" db="UniProtKB">
        <authorList>
            <consortium name="RefSeq"/>
        </authorList>
    </citation>
    <scope>IDENTIFICATION</scope>
</reference>
<dbReference type="GO" id="GO:0045087">
    <property type="term" value="P:innate immune response"/>
    <property type="evidence" value="ECO:0007669"/>
    <property type="project" value="UniProtKB-KW"/>
</dbReference>
<dbReference type="GO" id="GO:0005576">
    <property type="term" value="C:extracellular region"/>
    <property type="evidence" value="ECO:0007669"/>
    <property type="project" value="UniProtKB-SubCell"/>
</dbReference>
<dbReference type="GO" id="GO:0005524">
    <property type="term" value="F:ATP binding"/>
    <property type="evidence" value="ECO:0007669"/>
    <property type="project" value="UniProtKB-KW"/>
</dbReference>
<protein>
    <submittedName>
        <fullName evidence="31">NACHT, LRR and PYD domains-containing protein 3-like</fullName>
    </submittedName>
</protein>
<feature type="domain" description="Pyrin" evidence="28">
    <location>
        <begin position="1"/>
        <end position="90"/>
    </location>
</feature>
<dbReference type="InterPro" id="IPR027417">
    <property type="entry name" value="P-loop_NTPase"/>
</dbReference>
<keyword evidence="16" id="KW-0832">Ubl conjugation</keyword>
<keyword evidence="10" id="KW-0399">Innate immunity</keyword>
<keyword evidence="25" id="KW-0539">Nucleus</keyword>
<evidence type="ECO:0000256" key="21">
    <source>
        <dbReference type="ARBA" id="ARBA00023139"/>
    </source>
</evidence>
<dbReference type="Gene3D" id="1.10.533.10">
    <property type="entry name" value="Death Domain, Fas"/>
    <property type="match status" value="1"/>
</dbReference>
<evidence type="ECO:0000256" key="20">
    <source>
        <dbReference type="ARBA" id="ARBA00023136"/>
    </source>
</evidence>
<dbReference type="Pfam" id="PF14484">
    <property type="entry name" value="FISNA"/>
    <property type="match status" value="1"/>
</dbReference>
<evidence type="ECO:0000313" key="30">
    <source>
        <dbReference type="Proteomes" id="UP000504617"/>
    </source>
</evidence>
<dbReference type="OrthoDB" id="120976at2759"/>
<organism evidence="30 31">
    <name type="scientific">Thamnophis sirtalis</name>
    <dbReference type="NCBI Taxonomy" id="35019"/>
    <lineage>
        <taxon>Eukaryota</taxon>
        <taxon>Metazoa</taxon>
        <taxon>Chordata</taxon>
        <taxon>Craniata</taxon>
        <taxon>Vertebrata</taxon>
        <taxon>Euteleostomi</taxon>
        <taxon>Lepidosauria</taxon>
        <taxon>Squamata</taxon>
        <taxon>Bifurcata</taxon>
        <taxon>Unidentata</taxon>
        <taxon>Episquamata</taxon>
        <taxon>Toxicofera</taxon>
        <taxon>Serpentes</taxon>
        <taxon>Colubroidea</taxon>
        <taxon>Colubridae</taxon>
        <taxon>Natricinae</taxon>
        <taxon>Thamnophis</taxon>
    </lineage>
</organism>
<evidence type="ECO:0000256" key="18">
    <source>
        <dbReference type="ARBA" id="ARBA00023015"/>
    </source>
</evidence>
<dbReference type="Pfam" id="PF17776">
    <property type="entry name" value="NLRC4_HD2"/>
    <property type="match status" value="1"/>
</dbReference>
<evidence type="ECO:0000256" key="23">
    <source>
        <dbReference type="ARBA" id="ARBA00023198"/>
    </source>
</evidence>
<dbReference type="Gene3D" id="3.40.50.300">
    <property type="entry name" value="P-loop containing nucleotide triphosphate hydrolases"/>
    <property type="match status" value="1"/>
</dbReference>
<keyword evidence="30" id="KW-1185">Reference proteome</keyword>
<keyword evidence="20" id="KW-0472">Membrane</keyword>
<evidence type="ECO:0000256" key="2">
    <source>
        <dbReference type="ARBA" id="ARBA00004123"/>
    </source>
</evidence>
<dbReference type="Proteomes" id="UP000504617">
    <property type="component" value="Unplaced"/>
</dbReference>
<dbReference type="GeneID" id="106548379"/>
<dbReference type="KEGG" id="tsr:106548379"/>
<dbReference type="PANTHER" id="PTHR45690">
    <property type="entry name" value="NACHT, LRR AND PYD DOMAINS-CONTAINING PROTEIN 12"/>
    <property type="match status" value="1"/>
</dbReference>
<dbReference type="SMART" id="SM01289">
    <property type="entry name" value="PYRIN"/>
    <property type="match status" value="1"/>
</dbReference>
<evidence type="ECO:0000256" key="6">
    <source>
        <dbReference type="ARBA" id="ARBA00004613"/>
    </source>
</evidence>
<dbReference type="GO" id="GO:0005634">
    <property type="term" value="C:nucleus"/>
    <property type="evidence" value="ECO:0007669"/>
    <property type="project" value="UniProtKB-SubCell"/>
</dbReference>
<keyword evidence="19" id="KW-0333">Golgi apparatus</keyword>
<keyword evidence="18" id="KW-0805">Transcription regulation</keyword>
<evidence type="ECO:0000256" key="7">
    <source>
        <dbReference type="ARBA" id="ARBA00022490"/>
    </source>
</evidence>
<accession>A0A6I9Y379</accession>
<evidence type="ECO:0000256" key="25">
    <source>
        <dbReference type="ARBA" id="ARBA00023242"/>
    </source>
</evidence>
<evidence type="ECO:0000256" key="13">
    <source>
        <dbReference type="ARBA" id="ARBA00022801"/>
    </source>
</evidence>
<dbReference type="InterPro" id="IPR011029">
    <property type="entry name" value="DEATH-like_dom_sf"/>
</dbReference>
<evidence type="ECO:0000256" key="12">
    <source>
        <dbReference type="ARBA" id="ARBA00022741"/>
    </source>
</evidence>
<evidence type="ECO:0000256" key="16">
    <source>
        <dbReference type="ARBA" id="ARBA00022843"/>
    </source>
</evidence>
<evidence type="ECO:0000256" key="8">
    <source>
        <dbReference type="ARBA" id="ARBA00022525"/>
    </source>
</evidence>
<dbReference type="GO" id="GO:0016787">
    <property type="term" value="F:hydrolase activity"/>
    <property type="evidence" value="ECO:0007669"/>
    <property type="project" value="UniProtKB-KW"/>
</dbReference>
<keyword evidence="8" id="KW-0964">Secreted</keyword>
<evidence type="ECO:0000256" key="14">
    <source>
        <dbReference type="ARBA" id="ARBA00022824"/>
    </source>
</evidence>
<dbReference type="InterPro" id="IPR004020">
    <property type="entry name" value="DAPIN"/>
</dbReference>
<dbReference type="SUPFAM" id="SSF52540">
    <property type="entry name" value="P-loop containing nucleoside triphosphate hydrolases"/>
    <property type="match status" value="1"/>
</dbReference>
<evidence type="ECO:0000256" key="19">
    <source>
        <dbReference type="ARBA" id="ARBA00023034"/>
    </source>
</evidence>
<evidence type="ECO:0000256" key="4">
    <source>
        <dbReference type="ARBA" id="ARBA00004308"/>
    </source>
</evidence>
<dbReference type="PROSITE" id="PS50837">
    <property type="entry name" value="NACHT"/>
    <property type="match status" value="1"/>
</dbReference>
<evidence type="ECO:0000259" key="28">
    <source>
        <dbReference type="PROSITE" id="PS50824"/>
    </source>
</evidence>
<dbReference type="GO" id="GO:0061702">
    <property type="term" value="C:canonical inflammasome complex"/>
    <property type="evidence" value="ECO:0007669"/>
    <property type="project" value="UniProtKB-SubCell"/>
</dbReference>
<keyword evidence="11" id="KW-0677">Repeat</keyword>
<dbReference type="GO" id="GO:0005783">
    <property type="term" value="C:endoplasmic reticulum"/>
    <property type="evidence" value="ECO:0007669"/>
    <property type="project" value="UniProtKB-SubCell"/>
</dbReference>
<dbReference type="InterPro" id="IPR041075">
    <property type="entry name" value="NOD1/2_WH"/>
</dbReference>
<dbReference type="RefSeq" id="XP_013921216.1">
    <property type="nucleotide sequence ID" value="XM_014065741.1"/>
</dbReference>
<dbReference type="Pfam" id="PF17779">
    <property type="entry name" value="WHD_NOD2"/>
    <property type="match status" value="1"/>
</dbReference>
<keyword evidence="9" id="KW-0597">Phosphoprotein</keyword>
<evidence type="ECO:0000313" key="31">
    <source>
        <dbReference type="RefSeq" id="XP_013921216.1"/>
    </source>
</evidence>
<evidence type="ECO:0000256" key="15">
    <source>
        <dbReference type="ARBA" id="ARBA00022840"/>
    </source>
</evidence>
<dbReference type="SUPFAM" id="SSF47986">
    <property type="entry name" value="DEATH domain"/>
    <property type="match status" value="1"/>
</dbReference>
<evidence type="ECO:0000256" key="3">
    <source>
        <dbReference type="ARBA" id="ARBA00004240"/>
    </source>
</evidence>
<evidence type="ECO:0000256" key="17">
    <source>
        <dbReference type="ARBA" id="ARBA00022859"/>
    </source>
</evidence>
<feature type="compositionally biased region" description="Basic and acidic residues" evidence="27">
    <location>
        <begin position="91"/>
        <end position="102"/>
    </location>
</feature>
<dbReference type="InterPro" id="IPR032675">
    <property type="entry name" value="LRR_dom_sf"/>
</dbReference>
<keyword evidence="15" id="KW-0067">ATP-binding</keyword>
<evidence type="ECO:0000256" key="1">
    <source>
        <dbReference type="ARBA" id="ARBA00004110"/>
    </source>
</evidence>
<keyword evidence="21" id="KW-0564">Palmitate</keyword>
<keyword evidence="24" id="KW-1271">Inflammasome</keyword>
<dbReference type="SMART" id="SM00368">
    <property type="entry name" value="LRR_RI"/>
    <property type="match status" value="5"/>
</dbReference>
<sequence>MNNTVREELYKTLCDLLEKQFKDFKWWLKGIDYNEKPNIVTASLEKANQQEVVDLLIHYYGEDAPKVCIRVLQKSNINDVARKLEETLQKDVDAHQLPDSSDHGSSNYSPRASYDPLKPLIQPMQDHEAAPSTSLNPPTGPHHSAMFRTDLCEQELEDYRSYVKTQFETIEDPNSDPGERVSLDKRYSTLTILRGQLSQQERVNGIQAIGRKHTEIQAISKRPESSAKIKTLFDPIHGLNPKTVVLQGAAGIGKTMMAKKIMLDWASQQFYPDRFNCVFYISCREFNCHAESEKSSIAEIISKQWPRCHAVENFIQNILKNERKLLFIIDGFDELRYSFDQAEDSCCSDPWKKEPIKIILRSLFQKKLLPESFLIITTRPIALKKLNRYLEYPHFFQILGFSGEKMEEYFQNFFGDDKDQATQALRFVQQNDTLFTMCVIPLVSWIICTVLKQEMEGGINLQKMPCTLTEIYMLYLSSLLKYHHKESEQDVQRKLKNVCSLAAEGIWKQQILFPEEEVMKDNLVQDDFFPLFLNENNFKRDIHCIKNFSFIHLSFQEFFASLFYVLKGGEQHHSENLNTNLRALLKRQTFEDPSTKCEYFRSEFAVEFRFLFGFLNEENRMRELKKEFGWEISCENKELLLNWVKKNINSKINAIDLNWITQDKHMLYLYNSFHIKIHLYLEKEILSYLYETQDENFVRDALCAITEINYQCNSYMELMILTYCIQHCQNLEYLYVRSPTSIYQADNGLFLPKNKVHSHRNWKPFKLDEGYMEDFFKSLTKLRNLRVLRLENLHVTVSCRLQLVEVFRKNQKLKELNFIFEDTNHSAVELLCSALQRPCEIETLELNVKGMTQKCSMDLADIFWRNQKLKELKLYLYNIDDKTAHMMFWGLLHRNCKVEKLWLSTELTESCSWRVAELFRKSQTIKQVWLVLSYSNEQRFKMICEALQDRHCKVEELWWIHTCRLFGKWLTESCSWHLARVLMNSPILKKLWLWVEDSNARMVNILCKGLQYPKCKLEKLCIHGGFLSNTSSSDFLEVLKRLKELQLFLCRLDEKVEKMLCEGLQHSACQIKKLRLEGEFLTESFCRSFAEILRKKTRLRELDLLTNNTNNIAVEMLCEGLKHADCNVIKLGLGGKFLTEFFSSHLSDVFRKHQTLKELELFPINNIDGVVEVLRNGLEHSDCKLEVLRINGEYLKVFCGHSLSFGTQIATIVNINQNLQEFYLHGDCISDYETKLLCEELKHSGHNLKDLWLNGKYIIQNGEWMDMEHMT</sequence>
<evidence type="ECO:0000256" key="24">
    <source>
        <dbReference type="ARBA" id="ARBA00023233"/>
    </source>
</evidence>
<keyword evidence="23" id="KW-0395">Inflammatory response</keyword>
<keyword evidence="13" id="KW-0378">Hydrolase</keyword>
<dbReference type="Pfam" id="PF05729">
    <property type="entry name" value="NACHT"/>
    <property type="match status" value="1"/>
</dbReference>
<feature type="region of interest" description="Disordered" evidence="27">
    <location>
        <begin position="91"/>
        <end position="118"/>
    </location>
</feature>
<dbReference type="InterPro" id="IPR041267">
    <property type="entry name" value="NLRP_HD2"/>
</dbReference>
<keyword evidence="26" id="KW-0449">Lipoprotein</keyword>
<dbReference type="PROSITE" id="PS50824">
    <property type="entry name" value="DAPIN"/>
    <property type="match status" value="1"/>
</dbReference>
<comment type="subcellular location">
    <subcellularLocation>
        <location evidence="4">Endomembrane system</location>
    </subcellularLocation>
    <subcellularLocation>
        <location evidence="3">Endoplasmic reticulum</location>
    </subcellularLocation>
    <subcellularLocation>
        <location evidence="5">Golgi apparatus</location>
    </subcellularLocation>
    <subcellularLocation>
        <location evidence="1">Inflammasome</location>
    </subcellularLocation>
    <subcellularLocation>
        <location evidence="2">Nucleus</location>
    </subcellularLocation>
    <subcellularLocation>
        <location evidence="6">Secreted</location>
    </subcellularLocation>
</comment>
<dbReference type="InterPro" id="IPR007111">
    <property type="entry name" value="NACHT_NTPase"/>
</dbReference>
<dbReference type="GO" id="GO:0006954">
    <property type="term" value="P:inflammatory response"/>
    <property type="evidence" value="ECO:0007669"/>
    <property type="project" value="UniProtKB-KW"/>
</dbReference>
<evidence type="ECO:0000256" key="27">
    <source>
        <dbReference type="SAM" id="MobiDB-lite"/>
    </source>
</evidence>
<gene>
    <name evidence="31" type="primary">LOC106548379</name>
</gene>
<evidence type="ECO:0000256" key="10">
    <source>
        <dbReference type="ARBA" id="ARBA00022588"/>
    </source>
</evidence>
<dbReference type="Gene3D" id="3.80.10.10">
    <property type="entry name" value="Ribonuclease Inhibitor"/>
    <property type="match status" value="2"/>
</dbReference>
<dbReference type="SUPFAM" id="SSF52047">
    <property type="entry name" value="RNI-like"/>
    <property type="match status" value="2"/>
</dbReference>
<evidence type="ECO:0000256" key="22">
    <source>
        <dbReference type="ARBA" id="ARBA00023163"/>
    </source>
</evidence>
<keyword evidence="12" id="KW-0547">Nucleotide-binding</keyword>
<dbReference type="PANTHER" id="PTHR45690:SF19">
    <property type="entry name" value="NACHT, LRR AND PYD DOMAINS-CONTAINING PROTEIN 3"/>
    <property type="match status" value="1"/>
</dbReference>
<evidence type="ECO:0000256" key="11">
    <source>
        <dbReference type="ARBA" id="ARBA00022737"/>
    </source>
</evidence>
<evidence type="ECO:0000256" key="9">
    <source>
        <dbReference type="ARBA" id="ARBA00022553"/>
    </source>
</evidence>
<keyword evidence="22" id="KW-0804">Transcription</keyword>
<dbReference type="InterPro" id="IPR050637">
    <property type="entry name" value="NLRP_innate_immun_reg"/>
</dbReference>
<dbReference type="InterPro" id="IPR029495">
    <property type="entry name" value="NACHT-assoc"/>
</dbReference>
<keyword evidence="14" id="KW-0256">Endoplasmic reticulum</keyword>
<keyword evidence="7" id="KW-0963">Cytoplasm</keyword>
<evidence type="ECO:0000256" key="26">
    <source>
        <dbReference type="ARBA" id="ARBA00023288"/>
    </source>
</evidence>
<evidence type="ECO:0000256" key="5">
    <source>
        <dbReference type="ARBA" id="ARBA00004555"/>
    </source>
</evidence>